<evidence type="ECO:0000259" key="8">
    <source>
        <dbReference type="PROSITE" id="PS51459"/>
    </source>
</evidence>
<dbReference type="RefSeq" id="WP_103314254.1">
    <property type="nucleotide sequence ID" value="NZ_PPPD01000005.1"/>
</dbReference>
<dbReference type="GO" id="GO:0005524">
    <property type="term" value="F:ATP binding"/>
    <property type="evidence" value="ECO:0007669"/>
    <property type="project" value="UniProtKB-KW"/>
</dbReference>
<dbReference type="AlphaFoldDB" id="A0A2K3URR8"/>
<dbReference type="InterPro" id="IPR036597">
    <property type="entry name" value="Fido-like_dom_sf"/>
</dbReference>
<accession>A0A2K3URR8</accession>
<keyword evidence="1" id="KW-0808">Transferase</keyword>
<dbReference type="SUPFAM" id="SSF140931">
    <property type="entry name" value="Fic-like"/>
    <property type="match status" value="1"/>
</dbReference>
<comment type="catalytic activity">
    <reaction evidence="7">
        <text>L-tyrosyl-[protein] + ATP = O-(5'-adenylyl)-L-tyrosyl-[protein] + diphosphate</text>
        <dbReference type="Rhea" id="RHEA:54288"/>
        <dbReference type="Rhea" id="RHEA-COMP:10136"/>
        <dbReference type="Rhea" id="RHEA-COMP:13846"/>
        <dbReference type="ChEBI" id="CHEBI:30616"/>
        <dbReference type="ChEBI" id="CHEBI:33019"/>
        <dbReference type="ChEBI" id="CHEBI:46858"/>
        <dbReference type="ChEBI" id="CHEBI:83624"/>
        <dbReference type="EC" id="2.7.7.108"/>
    </reaction>
</comment>
<comment type="catalytic activity">
    <reaction evidence="6">
        <text>L-threonyl-[protein] + ATP = 3-O-(5'-adenylyl)-L-threonyl-[protein] + diphosphate</text>
        <dbReference type="Rhea" id="RHEA:54292"/>
        <dbReference type="Rhea" id="RHEA-COMP:11060"/>
        <dbReference type="Rhea" id="RHEA-COMP:13847"/>
        <dbReference type="ChEBI" id="CHEBI:30013"/>
        <dbReference type="ChEBI" id="CHEBI:30616"/>
        <dbReference type="ChEBI" id="CHEBI:33019"/>
        <dbReference type="ChEBI" id="CHEBI:138113"/>
        <dbReference type="EC" id="2.7.7.108"/>
    </reaction>
</comment>
<evidence type="ECO:0000256" key="7">
    <source>
        <dbReference type="ARBA" id="ARBA00048696"/>
    </source>
</evidence>
<dbReference type="EMBL" id="PPPD01000005">
    <property type="protein sequence ID" value="PNY79214.1"/>
    <property type="molecule type" value="Genomic_DNA"/>
</dbReference>
<proteinExistence type="predicted"/>
<evidence type="ECO:0000313" key="9">
    <source>
        <dbReference type="EMBL" id="PNY79214.1"/>
    </source>
</evidence>
<dbReference type="PANTHER" id="PTHR39560:SF1">
    <property type="entry name" value="PROTEIN ADENYLYLTRANSFERASE FIC-RELATED"/>
    <property type="match status" value="1"/>
</dbReference>
<evidence type="ECO:0000256" key="6">
    <source>
        <dbReference type="ARBA" id="ARBA00047939"/>
    </source>
</evidence>
<dbReference type="GO" id="GO:0051302">
    <property type="term" value="P:regulation of cell division"/>
    <property type="evidence" value="ECO:0007669"/>
    <property type="project" value="TreeGrafter"/>
</dbReference>
<evidence type="ECO:0000256" key="4">
    <source>
        <dbReference type="ARBA" id="ARBA00022840"/>
    </source>
</evidence>
<keyword evidence="3" id="KW-0547">Nucleotide-binding</keyword>
<evidence type="ECO:0000256" key="2">
    <source>
        <dbReference type="ARBA" id="ARBA00022695"/>
    </source>
</evidence>
<dbReference type="InterPro" id="IPR003812">
    <property type="entry name" value="Fido"/>
</dbReference>
<name>A0A2K3URR8_9DEIO</name>
<dbReference type="Gene3D" id="1.10.3290.10">
    <property type="entry name" value="Fido-like domain"/>
    <property type="match status" value="1"/>
</dbReference>
<keyword evidence="10" id="KW-1185">Reference proteome</keyword>
<gene>
    <name evidence="9" type="ORF">CVO96_20065</name>
</gene>
<organism evidence="9 10">
    <name type="scientific">Deinococcus koreensis</name>
    <dbReference type="NCBI Taxonomy" id="2054903"/>
    <lineage>
        <taxon>Bacteria</taxon>
        <taxon>Thermotogati</taxon>
        <taxon>Deinococcota</taxon>
        <taxon>Deinococci</taxon>
        <taxon>Deinococcales</taxon>
        <taxon>Deinococcaceae</taxon>
        <taxon>Deinococcus</taxon>
    </lineage>
</organism>
<dbReference type="EC" id="2.7.7.108" evidence="5"/>
<dbReference type="PANTHER" id="PTHR39560">
    <property type="entry name" value="PROTEIN ADENYLYLTRANSFERASE FIC-RELATED"/>
    <property type="match status" value="1"/>
</dbReference>
<protein>
    <recommendedName>
        <fullName evidence="5">protein adenylyltransferase</fullName>
        <ecNumber evidence="5">2.7.7.108</ecNumber>
    </recommendedName>
</protein>
<dbReference type="PROSITE" id="PS51459">
    <property type="entry name" value="FIDO"/>
    <property type="match status" value="1"/>
</dbReference>
<evidence type="ECO:0000256" key="1">
    <source>
        <dbReference type="ARBA" id="ARBA00022679"/>
    </source>
</evidence>
<comment type="caution">
    <text evidence="9">The sequence shown here is derived from an EMBL/GenBank/DDBJ whole genome shotgun (WGS) entry which is preliminary data.</text>
</comment>
<reference evidence="9 10" key="1">
    <citation type="submission" date="2018-01" db="EMBL/GenBank/DDBJ databases">
        <title>Deinococcus koreensis sp. nov., a radiation-resistant bacterium isolated from river water.</title>
        <authorList>
            <person name="Choi A."/>
        </authorList>
    </citation>
    <scope>NUCLEOTIDE SEQUENCE [LARGE SCALE GENOMIC DNA]</scope>
    <source>
        <strain evidence="9 10">SJW1-2</strain>
    </source>
</reference>
<evidence type="ECO:0000313" key="10">
    <source>
        <dbReference type="Proteomes" id="UP000236379"/>
    </source>
</evidence>
<keyword evidence="4" id="KW-0067">ATP-binding</keyword>
<evidence type="ECO:0000256" key="3">
    <source>
        <dbReference type="ARBA" id="ARBA00022741"/>
    </source>
</evidence>
<dbReference type="Pfam" id="PF02661">
    <property type="entry name" value="Fic"/>
    <property type="match status" value="1"/>
</dbReference>
<feature type="domain" description="Fido" evidence="8">
    <location>
        <begin position="28"/>
        <end position="198"/>
    </location>
</feature>
<dbReference type="GO" id="GO:0070733">
    <property type="term" value="F:AMPylase activity"/>
    <property type="evidence" value="ECO:0007669"/>
    <property type="project" value="UniProtKB-EC"/>
</dbReference>
<keyword evidence="2" id="KW-0548">Nucleotidyltransferase</keyword>
<dbReference type="Proteomes" id="UP000236379">
    <property type="component" value="Unassembled WGS sequence"/>
</dbReference>
<evidence type="ECO:0000256" key="5">
    <source>
        <dbReference type="ARBA" id="ARBA00034531"/>
    </source>
</evidence>
<sequence length="401" mass="44181">MAARPADEGFLTSARITELRLDPVQGTFDAAHLSEVHRRIFQDLPHHAPGTFRPDAAGHHKARELETSGRRHVVGYVRGREIGERLDRVLGELRGGEALRGLDPDDFAQGMARLYGDLDHIHPFREGNSRTLREFTYQLAGEAGYRLDWMQTGADAQARDRLYLARDREVLERLYPGLDEARAMETESRTEYEAFFTLGYLRKHDALVTIVREQLSTLTALHEQEVTAPDLKGLNLEAFSSAAAGRLAVAVQVSDLSPTDVRLAAQELANEAGRHVNLGGITEARLAHDMEAARQGHGEGFERLFREAGDAGTARRLERAVLVLERAGHDPQTLYVTAAVTGQQIEGHPLVRNANACVLADGEGRYLVTSLASLNQATEIGGGQVRLTALDAQQSQMDMEL</sequence>